<name>A0A8H2VHE6_9SACH</name>
<feature type="region of interest" description="Disordered" evidence="3">
    <location>
        <begin position="1"/>
        <end position="20"/>
    </location>
</feature>
<reference evidence="5 6" key="1">
    <citation type="submission" date="2020-05" db="EMBL/GenBank/DDBJ databases">
        <authorList>
            <person name="Casaregola S."/>
            <person name="Devillers H."/>
            <person name="Grondin C."/>
        </authorList>
    </citation>
    <scope>NUCLEOTIDE SEQUENCE [LARGE SCALE GENOMIC DNA]</scope>
    <source>
        <strain evidence="5 6">CLIB 1767</strain>
    </source>
</reference>
<comment type="subcellular location">
    <subcellularLocation>
        <location evidence="1">Nucleus</location>
    </subcellularLocation>
</comment>
<evidence type="ECO:0000259" key="4">
    <source>
        <dbReference type="Pfam" id="PF00808"/>
    </source>
</evidence>
<dbReference type="PANTHER" id="PTHR10252">
    <property type="entry name" value="HISTONE-LIKE TRANSCRIPTION FACTOR CCAAT-RELATED"/>
    <property type="match status" value="1"/>
</dbReference>
<dbReference type="RefSeq" id="XP_041407355.1">
    <property type="nucleotide sequence ID" value="XM_041551421.1"/>
</dbReference>
<dbReference type="EMBL" id="CAEFZW010000006">
    <property type="protein sequence ID" value="CAB4255511.1"/>
    <property type="molecule type" value="Genomic_DNA"/>
</dbReference>
<dbReference type="InterPro" id="IPR003958">
    <property type="entry name" value="CBFA_NFYB_domain"/>
</dbReference>
<dbReference type="Pfam" id="PF00808">
    <property type="entry name" value="CBFD_NFYB_HMF"/>
    <property type="match status" value="1"/>
</dbReference>
<dbReference type="AlphaFoldDB" id="A0A8H2VHE6"/>
<evidence type="ECO:0000256" key="1">
    <source>
        <dbReference type="ARBA" id="ARBA00004123"/>
    </source>
</evidence>
<evidence type="ECO:0000256" key="2">
    <source>
        <dbReference type="ARBA" id="ARBA00023242"/>
    </source>
</evidence>
<dbReference type="GO" id="GO:0001046">
    <property type="term" value="F:core promoter sequence-specific DNA binding"/>
    <property type="evidence" value="ECO:0007669"/>
    <property type="project" value="TreeGrafter"/>
</dbReference>
<evidence type="ECO:0000313" key="5">
    <source>
        <dbReference type="EMBL" id="CAB4255511.1"/>
    </source>
</evidence>
<dbReference type="GO" id="GO:0016251">
    <property type="term" value="F:RNA polymerase II general transcription initiation factor activity"/>
    <property type="evidence" value="ECO:0007669"/>
    <property type="project" value="TreeGrafter"/>
</dbReference>
<dbReference type="GO" id="GO:0017054">
    <property type="term" value="C:negative cofactor 2 complex"/>
    <property type="evidence" value="ECO:0007669"/>
    <property type="project" value="TreeGrafter"/>
</dbReference>
<dbReference type="PANTHER" id="PTHR10252:SF5">
    <property type="entry name" value="DR1-ASSOCIATED COREPRESSOR"/>
    <property type="match status" value="1"/>
</dbReference>
<dbReference type="OrthoDB" id="653904at2759"/>
<dbReference type="GeneID" id="64858557"/>
<dbReference type="InterPro" id="IPR050568">
    <property type="entry name" value="Transcr_DNA_Rep_Reg"/>
</dbReference>
<dbReference type="InterPro" id="IPR009072">
    <property type="entry name" value="Histone-fold"/>
</dbReference>
<dbReference type="Proteomes" id="UP000644660">
    <property type="component" value="Unassembled WGS sequence"/>
</dbReference>
<organism evidence="5 6">
    <name type="scientific">Maudiozyma barnettii</name>
    <dbReference type="NCBI Taxonomy" id="61262"/>
    <lineage>
        <taxon>Eukaryota</taxon>
        <taxon>Fungi</taxon>
        <taxon>Dikarya</taxon>
        <taxon>Ascomycota</taxon>
        <taxon>Saccharomycotina</taxon>
        <taxon>Saccharomycetes</taxon>
        <taxon>Saccharomycetales</taxon>
        <taxon>Saccharomycetaceae</taxon>
        <taxon>Maudiozyma</taxon>
    </lineage>
</organism>
<evidence type="ECO:0000256" key="3">
    <source>
        <dbReference type="SAM" id="MobiDB-lite"/>
    </source>
</evidence>
<dbReference type="Gene3D" id="1.10.20.10">
    <property type="entry name" value="Histone, subunit A"/>
    <property type="match status" value="1"/>
</dbReference>
<proteinExistence type="predicted"/>
<protein>
    <submittedName>
        <fullName evidence="5">Similar to Saccharomyces cerevisiae YER159C BUR6 Subunit of a heterodimeric NC2 transcription regulator complex with Ncb2p</fullName>
    </submittedName>
</protein>
<evidence type="ECO:0000313" key="6">
    <source>
        <dbReference type="Proteomes" id="UP000644660"/>
    </source>
</evidence>
<comment type="caution">
    <text evidence="5">The sequence shown here is derived from an EMBL/GenBank/DDBJ whole genome shotgun (WGS) entry which is preliminary data.</text>
</comment>
<feature type="compositionally biased region" description="Low complexity" evidence="3">
    <location>
        <begin position="1"/>
        <end position="13"/>
    </location>
</feature>
<dbReference type="GO" id="GO:0046982">
    <property type="term" value="F:protein heterodimerization activity"/>
    <property type="evidence" value="ECO:0007669"/>
    <property type="project" value="InterPro"/>
</dbReference>
<feature type="domain" description="Transcription factor CBF/NF-Y/archaeal histone" evidence="4">
    <location>
        <begin position="27"/>
        <end position="86"/>
    </location>
</feature>
<dbReference type="SUPFAM" id="SSF47113">
    <property type="entry name" value="Histone-fold"/>
    <property type="match status" value="1"/>
</dbReference>
<keyword evidence="6" id="KW-1185">Reference proteome</keyword>
<sequence>MNSSNSNINSSNPELEEEEVFQRIQTHFPPAKIKKIMQTDEDIGKVSQATPVIAGRALELFVSMLVSQAGQTARSTGNKRISADTLRETIMHSEKFDFLREAVCGDDADADAVDAVADASASADGSE</sequence>
<keyword evidence="2" id="KW-0539">Nucleus</keyword>
<accession>A0A8H2VHE6</accession>
<dbReference type="CDD" id="cd22906">
    <property type="entry name" value="HFD_DRAP1"/>
    <property type="match status" value="1"/>
</dbReference>
<gene>
    <name evidence="5" type="ORF">KABA2_06S07084</name>
</gene>